<name>A0ABP5XTZ3_9ACTN</name>
<proteinExistence type="predicted"/>
<sequence length="104" mass="11903">MTFRVDPGDLEDYGKMVARAKEDAREGKEYLNRYGDIPPGSQGLFTRPFDFHGTLKGNVERVLNRLHSLLDASSRELDRSAEYYRKTDLEEAARMDALLPPAKR</sequence>
<dbReference type="EMBL" id="BAAASZ010000052">
    <property type="protein sequence ID" value="GAA2468185.1"/>
    <property type="molecule type" value="Genomic_DNA"/>
</dbReference>
<protein>
    <recommendedName>
        <fullName evidence="3">Excreted virulence factor EspC (Type VII ESX diderm)</fullName>
    </recommendedName>
</protein>
<gene>
    <name evidence="1" type="ORF">GCM10010405_61060</name>
</gene>
<evidence type="ECO:0000313" key="2">
    <source>
        <dbReference type="Proteomes" id="UP001501638"/>
    </source>
</evidence>
<dbReference type="RefSeq" id="WP_344329346.1">
    <property type="nucleotide sequence ID" value="NZ_BAAASZ010000052.1"/>
</dbReference>
<accession>A0ABP5XTZ3</accession>
<comment type="caution">
    <text evidence="1">The sequence shown here is derived from an EMBL/GenBank/DDBJ whole genome shotgun (WGS) entry which is preliminary data.</text>
</comment>
<dbReference type="Proteomes" id="UP001501638">
    <property type="component" value="Unassembled WGS sequence"/>
</dbReference>
<evidence type="ECO:0000313" key="1">
    <source>
        <dbReference type="EMBL" id="GAA2468185.1"/>
    </source>
</evidence>
<organism evidence="1 2">
    <name type="scientific">Streptomyces macrosporus</name>
    <dbReference type="NCBI Taxonomy" id="44032"/>
    <lineage>
        <taxon>Bacteria</taxon>
        <taxon>Bacillati</taxon>
        <taxon>Actinomycetota</taxon>
        <taxon>Actinomycetes</taxon>
        <taxon>Kitasatosporales</taxon>
        <taxon>Streptomycetaceae</taxon>
        <taxon>Streptomyces</taxon>
    </lineage>
</organism>
<reference evidence="2" key="1">
    <citation type="journal article" date="2019" name="Int. J. Syst. Evol. Microbiol.">
        <title>The Global Catalogue of Microorganisms (GCM) 10K type strain sequencing project: providing services to taxonomists for standard genome sequencing and annotation.</title>
        <authorList>
            <consortium name="The Broad Institute Genomics Platform"/>
            <consortium name="The Broad Institute Genome Sequencing Center for Infectious Disease"/>
            <person name="Wu L."/>
            <person name="Ma J."/>
        </authorList>
    </citation>
    <scope>NUCLEOTIDE SEQUENCE [LARGE SCALE GENOMIC DNA]</scope>
    <source>
        <strain evidence="2">JCM 6305</strain>
    </source>
</reference>
<keyword evidence="2" id="KW-1185">Reference proteome</keyword>
<evidence type="ECO:0008006" key="3">
    <source>
        <dbReference type="Google" id="ProtNLM"/>
    </source>
</evidence>